<evidence type="ECO:0000313" key="1">
    <source>
        <dbReference type="EMBL" id="EXG81161.1"/>
    </source>
</evidence>
<sequence>MTDVGRQELDRAVHQGSLSTEAGPLVARIVEVLPVVPERTALLEFLGHVAARASSFQADPLTVDYVRRDDPELPFYEVVWEPDHAPDHVVVSRLGSACAARAGVVLPALVPWLDAADPHERRAALYATASWAALAGGGVPDQALHHLWTGARDHGAEARVHCVLGLAGAGADTAELLTDPSRVVRACAALSPAVATDPRTLPVLTAALADPADCDSWIDGHPAPPHAGDEMSALLVEAATRCTDDFAELLPIALSVGRASPACSPDRTWGRLLHAAFPQPPAEPLRGPQRAYLQVLAANDYFWQISDVERDAVLGEVGLPTDREALRRY</sequence>
<comment type="caution">
    <text evidence="1">The sequence shown here is derived from an EMBL/GenBank/DDBJ whole genome shotgun (WGS) entry which is preliminary data.</text>
</comment>
<dbReference type="SUPFAM" id="SSF48371">
    <property type="entry name" value="ARM repeat"/>
    <property type="match status" value="1"/>
</dbReference>
<reference evidence="1 2" key="1">
    <citation type="submission" date="2013-07" db="EMBL/GenBank/DDBJ databases">
        <authorList>
            <consortium name="DOE Joint Genome Institute"/>
            <person name="Eisen J."/>
            <person name="Huntemann M."/>
            <person name="Han J."/>
            <person name="Chen A."/>
            <person name="Kyrpides N."/>
            <person name="Mavromatis K."/>
            <person name="Markowitz V."/>
            <person name="Palaniappan K."/>
            <person name="Ivanova N."/>
            <person name="Schaumberg A."/>
            <person name="Pati A."/>
            <person name="Liolios K."/>
            <person name="Nordberg H.P."/>
            <person name="Cantor M.N."/>
            <person name="Hua S.X."/>
            <person name="Woyke T."/>
        </authorList>
    </citation>
    <scope>NUCLEOTIDE SEQUENCE [LARGE SCALE GENOMIC DNA]</scope>
    <source>
        <strain evidence="1 2">DSM 44712</strain>
    </source>
</reference>
<dbReference type="Proteomes" id="UP000021053">
    <property type="component" value="Unassembled WGS sequence"/>
</dbReference>
<organism evidence="1 2">
    <name type="scientific">Cryptosporangium arvum DSM 44712</name>
    <dbReference type="NCBI Taxonomy" id="927661"/>
    <lineage>
        <taxon>Bacteria</taxon>
        <taxon>Bacillati</taxon>
        <taxon>Actinomycetota</taxon>
        <taxon>Actinomycetes</taxon>
        <taxon>Cryptosporangiales</taxon>
        <taxon>Cryptosporangiaceae</taxon>
        <taxon>Cryptosporangium</taxon>
    </lineage>
</organism>
<dbReference type="EMBL" id="JFBT01000001">
    <property type="protein sequence ID" value="EXG81161.1"/>
    <property type="molecule type" value="Genomic_DNA"/>
</dbReference>
<protein>
    <submittedName>
        <fullName evidence="1">Uncharacterized protein</fullName>
    </submittedName>
</protein>
<proteinExistence type="predicted"/>
<dbReference type="Gene3D" id="1.25.10.10">
    <property type="entry name" value="Leucine-rich Repeat Variant"/>
    <property type="match status" value="1"/>
</dbReference>
<dbReference type="AlphaFoldDB" id="A0A011AGM8"/>
<keyword evidence="2" id="KW-1185">Reference proteome</keyword>
<dbReference type="InterPro" id="IPR011989">
    <property type="entry name" value="ARM-like"/>
</dbReference>
<dbReference type="RefSeq" id="WP_035850364.1">
    <property type="nucleotide sequence ID" value="NZ_KK073874.1"/>
</dbReference>
<evidence type="ECO:0000313" key="2">
    <source>
        <dbReference type="Proteomes" id="UP000021053"/>
    </source>
</evidence>
<dbReference type="InterPro" id="IPR016024">
    <property type="entry name" value="ARM-type_fold"/>
</dbReference>
<dbReference type="OrthoDB" id="292843at2"/>
<accession>A0A011AGM8</accession>
<dbReference type="HOGENOM" id="CLU_050520_0_0_11"/>
<gene>
    <name evidence="1" type="ORF">CryarDRAFT_2268</name>
</gene>
<name>A0A011AGM8_9ACTN</name>